<accession>A0ABN7WT84</accession>
<dbReference type="InterPro" id="IPR006597">
    <property type="entry name" value="Sel1-like"/>
</dbReference>
<dbReference type="SMART" id="SM00671">
    <property type="entry name" value="SEL1"/>
    <property type="match status" value="1"/>
</dbReference>
<comment type="caution">
    <text evidence="1">The sequence shown here is derived from an EMBL/GenBank/DDBJ whole genome shotgun (WGS) entry which is preliminary data.</text>
</comment>
<organism evidence="1 2">
    <name type="scientific">Gigaspora margarita</name>
    <dbReference type="NCBI Taxonomy" id="4874"/>
    <lineage>
        <taxon>Eukaryota</taxon>
        <taxon>Fungi</taxon>
        <taxon>Fungi incertae sedis</taxon>
        <taxon>Mucoromycota</taxon>
        <taxon>Glomeromycotina</taxon>
        <taxon>Glomeromycetes</taxon>
        <taxon>Diversisporales</taxon>
        <taxon>Gigasporaceae</taxon>
        <taxon>Gigaspora</taxon>
    </lineage>
</organism>
<name>A0ABN7WT84_GIGMA</name>
<dbReference type="SUPFAM" id="SSF81901">
    <property type="entry name" value="HCP-like"/>
    <property type="match status" value="1"/>
</dbReference>
<reference evidence="1 2" key="1">
    <citation type="submission" date="2021-06" db="EMBL/GenBank/DDBJ databases">
        <authorList>
            <person name="Kallberg Y."/>
            <person name="Tangrot J."/>
            <person name="Rosling A."/>
        </authorList>
    </citation>
    <scope>NUCLEOTIDE SEQUENCE [LARGE SCALE GENOMIC DNA]</scope>
    <source>
        <strain evidence="1 2">120-4 pot B 10/14</strain>
    </source>
</reference>
<dbReference type="Proteomes" id="UP000789901">
    <property type="component" value="Unassembled WGS sequence"/>
</dbReference>
<protein>
    <submittedName>
        <fullName evidence="1">16554_t:CDS:1</fullName>
    </submittedName>
</protein>
<proteinExistence type="predicted"/>
<dbReference type="InterPro" id="IPR011990">
    <property type="entry name" value="TPR-like_helical_dom_sf"/>
</dbReference>
<evidence type="ECO:0000313" key="1">
    <source>
        <dbReference type="EMBL" id="CAG8839157.1"/>
    </source>
</evidence>
<keyword evidence="2" id="KW-1185">Reference proteome</keyword>
<feature type="non-terminal residue" evidence="1">
    <location>
        <position position="1"/>
    </location>
</feature>
<dbReference type="Gene3D" id="1.25.40.10">
    <property type="entry name" value="Tetratricopeptide repeat domain"/>
    <property type="match status" value="1"/>
</dbReference>
<dbReference type="EMBL" id="CAJVQB010059847">
    <property type="protein sequence ID" value="CAG8839157.1"/>
    <property type="molecule type" value="Genomic_DNA"/>
</dbReference>
<evidence type="ECO:0000313" key="2">
    <source>
        <dbReference type="Proteomes" id="UP000789901"/>
    </source>
</evidence>
<gene>
    <name evidence="1" type="ORF">GMARGA_LOCUS34320</name>
</gene>
<sequence length="110" mass="12840">NSNNILKDVLKKKKLKKLSYEQEFKKLFNGAIEAYKRHEFKTSYNSFQSVTFGHKIENTELAFNAKYFLAIHLMYGLGVSKNPNEALRLFKEVSESNSKHKNDAKEHLKN</sequence>